<keyword evidence="1" id="KW-0175">Coiled coil</keyword>
<gene>
    <name evidence="3" type="ORF">PGSY75_1015100</name>
</gene>
<dbReference type="VEuPathDB" id="PlasmoDB:PGSY75_1015100"/>
<dbReference type="Pfam" id="PF04502">
    <property type="entry name" value="Saf4_Yju2"/>
    <property type="match status" value="1"/>
</dbReference>
<evidence type="ECO:0000313" key="4">
    <source>
        <dbReference type="Proteomes" id="UP000076004"/>
    </source>
</evidence>
<proteinExistence type="predicted"/>
<accession>A0A151LKW3</accession>
<dbReference type="GO" id="GO:0071006">
    <property type="term" value="C:U2-type catalytic step 1 spliceosome"/>
    <property type="evidence" value="ECO:0007669"/>
    <property type="project" value="TreeGrafter"/>
</dbReference>
<organism evidence="3 4">
    <name type="scientific">Plasmodium gaboni</name>
    <dbReference type="NCBI Taxonomy" id="647221"/>
    <lineage>
        <taxon>Eukaryota</taxon>
        <taxon>Sar</taxon>
        <taxon>Alveolata</taxon>
        <taxon>Apicomplexa</taxon>
        <taxon>Aconoidasida</taxon>
        <taxon>Haemosporida</taxon>
        <taxon>Plasmodiidae</taxon>
        <taxon>Plasmodium</taxon>
        <taxon>Plasmodium (Laverania)</taxon>
    </lineage>
</organism>
<evidence type="ECO:0008006" key="5">
    <source>
        <dbReference type="Google" id="ProtNLM"/>
    </source>
</evidence>
<reference evidence="3 4" key="1">
    <citation type="journal article" date="2016" name="Nat. Commun.">
        <title>Genomes of cryptic chimpanzee Plasmodium species reveal key evolutionary events leading to human malaria.</title>
        <authorList>
            <person name="Sundararaman S.A."/>
            <person name="Plenderleith L.J."/>
            <person name="Liu W."/>
            <person name="Loy D.E."/>
            <person name="Learn G.H."/>
            <person name="Li Y."/>
            <person name="Shaw K.S."/>
            <person name="Ayouba A."/>
            <person name="Peeters M."/>
            <person name="Speede S."/>
            <person name="Shaw G.M."/>
            <person name="Bushman F.D."/>
            <person name="Brisson D."/>
            <person name="Rayner J.C."/>
            <person name="Sharp P.M."/>
            <person name="Hahn B.H."/>
        </authorList>
    </citation>
    <scope>NUCLEOTIDE SEQUENCE [LARGE SCALE GENOMIC DNA]</scope>
    <source>
        <strain evidence="3 4">SY75</strain>
    </source>
</reference>
<protein>
    <recommendedName>
        <fullName evidence="5">CWC16 domain-containing protein</fullName>
    </recommendedName>
</protein>
<dbReference type="GO" id="GO:0000398">
    <property type="term" value="P:mRNA splicing, via spliceosome"/>
    <property type="evidence" value="ECO:0007669"/>
    <property type="project" value="InterPro"/>
</dbReference>
<feature type="compositionally biased region" description="Acidic residues" evidence="2">
    <location>
        <begin position="270"/>
        <end position="287"/>
    </location>
</feature>
<name>A0A151LKW3_9APIC</name>
<dbReference type="InterPro" id="IPR007590">
    <property type="entry name" value="Saf4/Yju2"/>
</dbReference>
<dbReference type="EMBL" id="LVLB01000011">
    <property type="protein sequence ID" value="KYN99527.1"/>
    <property type="molecule type" value="Genomic_DNA"/>
</dbReference>
<dbReference type="Proteomes" id="UP000076004">
    <property type="component" value="Unassembled WGS sequence"/>
</dbReference>
<feature type="coiled-coil region" evidence="1">
    <location>
        <begin position="156"/>
        <end position="187"/>
    </location>
</feature>
<dbReference type="PANTHER" id="PTHR12111">
    <property type="entry name" value="SPLICING FACTOR YJU2"/>
    <property type="match status" value="1"/>
</dbReference>
<comment type="caution">
    <text evidence="3">The sequence shown here is derived from an EMBL/GenBank/DDBJ whole genome shotgun (WGS) entry which is preliminary data.</text>
</comment>
<feature type="region of interest" description="Disordered" evidence="2">
    <location>
        <begin position="260"/>
        <end position="298"/>
    </location>
</feature>
<dbReference type="GeneID" id="29776518"/>
<dbReference type="AlphaFoldDB" id="A0A151LKW3"/>
<dbReference type="PANTHER" id="PTHR12111:SF1">
    <property type="entry name" value="SPLICING FACTOR YJU2"/>
    <property type="match status" value="1"/>
</dbReference>
<sequence length="404" mass="47600">MAERKVLNKYIPPDFDPDKLMESKKLLKKIEKRKNRNKNKTKKKLMNIRMMYPFTLKCNKCKTFTYVGTKFNSRVEKLKDETYLNIPIWKFYGKCQECKNEIIFKTDPKNGDYLLIAGGTRTYDAHKEQELADDYYRNSNVKDEDKIKNTEKQSYNAMLELKMNEQLEELQNMNKRHLDKFNSINKALNRLYEKSELENKENNFFMNNLDSEDEKAFFSLLNKNRSSTDHVGDNLNKYNQSNNKWINKNMEKDNIIIEEVELDDNKSNQEEDNEYIGGGEGEDEDESEHYHSDGDNTNKVNGSFSDLLLKKKKYIYEKESTVNIKGTNIDIEGKFKGNQQDKTDNNSFKNTISNNSSSFKNIIQKPMFNKIKKETNFNFVIKKKENVQSLLSEYNSDNSNESDN</sequence>
<evidence type="ECO:0000256" key="2">
    <source>
        <dbReference type="SAM" id="MobiDB-lite"/>
    </source>
</evidence>
<dbReference type="VEuPathDB" id="PlasmoDB:PGABG01_1013000"/>
<dbReference type="KEGG" id="pgab:PGSY75_1015100"/>
<dbReference type="RefSeq" id="XP_018641534.1">
    <property type="nucleotide sequence ID" value="XM_018785917.1"/>
</dbReference>
<evidence type="ECO:0000256" key="1">
    <source>
        <dbReference type="SAM" id="Coils"/>
    </source>
</evidence>
<evidence type="ECO:0000313" key="3">
    <source>
        <dbReference type="EMBL" id="KYN99527.1"/>
    </source>
</evidence>